<keyword evidence="6" id="KW-0067">ATP-binding</keyword>
<dbReference type="PROSITE" id="PS51194">
    <property type="entry name" value="HELICASE_CTER"/>
    <property type="match status" value="1"/>
</dbReference>
<dbReference type="CDD" id="cd18793">
    <property type="entry name" value="SF2_C_SNF"/>
    <property type="match status" value="1"/>
</dbReference>
<feature type="compositionally biased region" description="Low complexity" evidence="9">
    <location>
        <begin position="1"/>
        <end position="10"/>
    </location>
</feature>
<dbReference type="InterPro" id="IPR014001">
    <property type="entry name" value="Helicase_ATP-bd"/>
</dbReference>
<dbReference type="Gene3D" id="3.40.50.300">
    <property type="entry name" value="P-loop containing nucleotide triphosphate hydrolases"/>
    <property type="match status" value="1"/>
</dbReference>
<dbReference type="InterPro" id="IPR049730">
    <property type="entry name" value="SNF2/RAD54-like_C"/>
</dbReference>
<evidence type="ECO:0000256" key="5">
    <source>
        <dbReference type="ARBA" id="ARBA00022806"/>
    </source>
</evidence>
<proteinExistence type="inferred from homology"/>
<evidence type="ECO:0000256" key="6">
    <source>
        <dbReference type="ARBA" id="ARBA00022840"/>
    </source>
</evidence>
<comment type="subcellular location">
    <subcellularLocation>
        <location evidence="1">Nucleus</location>
    </subcellularLocation>
</comment>
<evidence type="ECO:0000256" key="2">
    <source>
        <dbReference type="ARBA" id="ARBA00007025"/>
    </source>
</evidence>
<dbReference type="AlphaFoldDB" id="A0A7R9TU99"/>
<dbReference type="InterPro" id="IPR000330">
    <property type="entry name" value="SNF2_N"/>
</dbReference>
<dbReference type="SUPFAM" id="SSF52540">
    <property type="entry name" value="P-loop containing nucleoside triphosphate hydrolases"/>
    <property type="match status" value="2"/>
</dbReference>
<evidence type="ECO:0000256" key="4">
    <source>
        <dbReference type="ARBA" id="ARBA00022801"/>
    </source>
</evidence>
<feature type="region of interest" description="Disordered" evidence="9">
    <location>
        <begin position="1"/>
        <end position="63"/>
    </location>
</feature>
<evidence type="ECO:0000256" key="7">
    <source>
        <dbReference type="ARBA" id="ARBA00023054"/>
    </source>
</evidence>
<keyword evidence="4" id="KW-0378">Hydrolase</keyword>
<dbReference type="GO" id="GO:0005524">
    <property type="term" value="F:ATP binding"/>
    <property type="evidence" value="ECO:0007669"/>
    <property type="project" value="UniProtKB-KW"/>
</dbReference>
<evidence type="ECO:0000313" key="12">
    <source>
        <dbReference type="EMBL" id="CAD8244737.1"/>
    </source>
</evidence>
<gene>
    <name evidence="12" type="ORF">PCOL08062_LOCUS8785</name>
</gene>
<name>A0A7R9TU99_9VIRI</name>
<dbReference type="Gene3D" id="3.40.50.10810">
    <property type="entry name" value="Tandem AAA-ATPase domain"/>
    <property type="match status" value="1"/>
</dbReference>
<keyword evidence="7" id="KW-0175">Coiled coil</keyword>
<dbReference type="Pfam" id="PF00271">
    <property type="entry name" value="Helicase_C"/>
    <property type="match status" value="1"/>
</dbReference>
<keyword evidence="3" id="KW-0547">Nucleotide-binding</keyword>
<dbReference type="EMBL" id="HBDZ01011506">
    <property type="protein sequence ID" value="CAD8244737.1"/>
    <property type="molecule type" value="Transcribed_RNA"/>
</dbReference>
<evidence type="ECO:0000256" key="9">
    <source>
        <dbReference type="SAM" id="MobiDB-lite"/>
    </source>
</evidence>
<dbReference type="SMART" id="SM00487">
    <property type="entry name" value="DEXDc"/>
    <property type="match status" value="1"/>
</dbReference>
<reference evidence="12" key="1">
    <citation type="submission" date="2021-01" db="EMBL/GenBank/DDBJ databases">
        <authorList>
            <person name="Corre E."/>
            <person name="Pelletier E."/>
            <person name="Niang G."/>
            <person name="Scheremetjew M."/>
            <person name="Finn R."/>
            <person name="Kale V."/>
            <person name="Holt S."/>
            <person name="Cochrane G."/>
            <person name="Meng A."/>
            <person name="Brown T."/>
            <person name="Cohen L."/>
        </authorList>
    </citation>
    <scope>NUCLEOTIDE SEQUENCE</scope>
    <source>
        <strain evidence="12">CCMP1413</strain>
    </source>
</reference>
<feature type="domain" description="Helicase ATP-binding" evidence="10">
    <location>
        <begin position="163"/>
        <end position="349"/>
    </location>
</feature>
<evidence type="ECO:0000256" key="8">
    <source>
        <dbReference type="ARBA" id="ARBA00023242"/>
    </source>
</evidence>
<dbReference type="InterPro" id="IPR038718">
    <property type="entry name" value="SNF2-like_sf"/>
</dbReference>
<accession>A0A7R9TU99</accession>
<keyword evidence="8" id="KW-0539">Nucleus</keyword>
<comment type="similarity">
    <text evidence="2">Belongs to the SNF2/RAD54 helicase family.</text>
</comment>
<evidence type="ECO:0000259" key="10">
    <source>
        <dbReference type="PROSITE" id="PS51192"/>
    </source>
</evidence>
<dbReference type="Pfam" id="PF00176">
    <property type="entry name" value="SNF2-rel_dom"/>
    <property type="match status" value="1"/>
</dbReference>
<evidence type="ECO:0000256" key="3">
    <source>
        <dbReference type="ARBA" id="ARBA00022741"/>
    </source>
</evidence>
<protein>
    <submittedName>
        <fullName evidence="12">Uncharacterized protein</fullName>
    </submittedName>
</protein>
<evidence type="ECO:0000256" key="1">
    <source>
        <dbReference type="ARBA" id="ARBA00004123"/>
    </source>
</evidence>
<dbReference type="InterPro" id="IPR001650">
    <property type="entry name" value="Helicase_C-like"/>
</dbReference>
<dbReference type="GO" id="GO:0004386">
    <property type="term" value="F:helicase activity"/>
    <property type="evidence" value="ECO:0007669"/>
    <property type="project" value="UniProtKB-KW"/>
</dbReference>
<evidence type="ECO:0000259" key="11">
    <source>
        <dbReference type="PROSITE" id="PS51194"/>
    </source>
</evidence>
<dbReference type="GO" id="GO:0005634">
    <property type="term" value="C:nucleus"/>
    <property type="evidence" value="ECO:0007669"/>
    <property type="project" value="UniProtKB-SubCell"/>
</dbReference>
<dbReference type="FunFam" id="3.40.50.10810:FF:000015">
    <property type="entry name" value="lymphoid-specific helicase isoform X1"/>
    <property type="match status" value="1"/>
</dbReference>
<sequence length="723" mass="81452">MAAMAALANGAGAGGVAEDKGGVRRMRAAGGESDNSGENGGAVSDEEDLDYVPGMEKAAEEEKRLAAERMAAGGDAGGTQENLSKDKFQELNHLLDQSALFTDFLSEQMTNVENKVQGASATKKRKVMARSDEDLMKEQTELMPLLTGGALREYQLKGVKWMIALWQNGLNGILADQMGLGKTLQTISFLAHLRSKSITQKFLILAPLSTLANWVKEVKRFCPDFPVMLFHGDKEKRKELKDELDRLMPEKVWGTDGEGKRTVINEIDNKNFPLIVTSFEVCLSEIRYLRKLHYKYIVVDEGHRLKNHECRLFKELKTLSTDNRLLLSGTPLQNNLKELWSLLNFIMPDVFGSLDDFESWFDFNADSVDEQRDLVVKKLHNIMRPFVLRRLKTEVAKDLPKKKEIILYAHMTPVQADFNKQLTEKTLEAVMRQKQAMYTSSTLASFRNTVMQLRKNANHPDLITAPFEQDIFFPPVQKLLDDCGKMQLVDRLLSHLRKGNHKVLMFSQMTKMLDLLGYFLEERGYNTFRIDGSVPQATRQERIESFNNDKEHGVFLLSTRAGGLGINLTSADTVIIYDSDWNPHQDMQAMDRCHRIGQTKPVHVYRLATANSVDGKMLARAKDKLKLEKIVITKGNFKQDYDNDKRAVTASKEDIIALLRPDTDAGQVLAQSGVLTDEMLVRVCDRSDLLDGFKGEPLPTIGVGYRVPEVDTGANLLGEVEDE</sequence>
<dbReference type="InterPro" id="IPR027417">
    <property type="entry name" value="P-loop_NTPase"/>
</dbReference>
<dbReference type="SMART" id="SM00490">
    <property type="entry name" value="HELICc"/>
    <property type="match status" value="1"/>
</dbReference>
<organism evidence="12">
    <name type="scientific">Prasinoderma coloniale</name>
    <dbReference type="NCBI Taxonomy" id="156133"/>
    <lineage>
        <taxon>Eukaryota</taxon>
        <taxon>Viridiplantae</taxon>
        <taxon>Prasinodermophyta</taxon>
        <taxon>Prasinodermophyceae</taxon>
        <taxon>Prasinodermales</taxon>
        <taxon>Prasinodermaceae</taxon>
        <taxon>Prasinoderma</taxon>
    </lineage>
</organism>
<dbReference type="GO" id="GO:0016787">
    <property type="term" value="F:hydrolase activity"/>
    <property type="evidence" value="ECO:0007669"/>
    <property type="project" value="UniProtKB-KW"/>
</dbReference>
<dbReference type="PROSITE" id="PS51192">
    <property type="entry name" value="HELICASE_ATP_BIND_1"/>
    <property type="match status" value="1"/>
</dbReference>
<keyword evidence="5" id="KW-0347">Helicase</keyword>
<feature type="domain" description="Helicase C-terminal" evidence="11">
    <location>
        <begin position="488"/>
        <end position="656"/>
    </location>
</feature>
<dbReference type="PANTHER" id="PTHR10799">
    <property type="entry name" value="SNF2/RAD54 HELICASE FAMILY"/>
    <property type="match status" value="1"/>
</dbReference>